<evidence type="ECO:0000313" key="8">
    <source>
        <dbReference type="EMBL" id="QKJ21179.1"/>
    </source>
</evidence>
<keyword evidence="3 6" id="KW-0812">Transmembrane</keyword>
<feature type="transmembrane region" description="Helical" evidence="6">
    <location>
        <begin position="12"/>
        <end position="32"/>
    </location>
</feature>
<feature type="transmembrane region" description="Helical" evidence="6">
    <location>
        <begin position="220"/>
        <end position="239"/>
    </location>
</feature>
<dbReference type="InterPro" id="IPR045214">
    <property type="entry name" value="Surf1/Surf4"/>
</dbReference>
<dbReference type="RefSeq" id="WP_172991600.1">
    <property type="nucleotide sequence ID" value="NZ_CP054038.1"/>
</dbReference>
<evidence type="ECO:0000256" key="3">
    <source>
        <dbReference type="ARBA" id="ARBA00022692"/>
    </source>
</evidence>
<evidence type="ECO:0000256" key="5">
    <source>
        <dbReference type="ARBA" id="ARBA00023136"/>
    </source>
</evidence>
<keyword evidence="6" id="KW-1003">Cell membrane</keyword>
<dbReference type="EMBL" id="CP054038">
    <property type="protein sequence ID" value="QKJ21179.1"/>
    <property type="molecule type" value="Genomic_DNA"/>
</dbReference>
<evidence type="ECO:0000256" key="7">
    <source>
        <dbReference type="SAM" id="MobiDB-lite"/>
    </source>
</evidence>
<dbReference type="PROSITE" id="PS50895">
    <property type="entry name" value="SURF1"/>
    <property type="match status" value="1"/>
</dbReference>
<evidence type="ECO:0000256" key="4">
    <source>
        <dbReference type="ARBA" id="ARBA00022989"/>
    </source>
</evidence>
<dbReference type="PANTHER" id="PTHR23427">
    <property type="entry name" value="SURFEIT LOCUS PROTEIN"/>
    <property type="match status" value="1"/>
</dbReference>
<feature type="region of interest" description="Disordered" evidence="7">
    <location>
        <begin position="247"/>
        <end position="286"/>
    </location>
</feature>
<dbReference type="Proteomes" id="UP000502498">
    <property type="component" value="Chromosome"/>
</dbReference>
<comment type="subcellular location">
    <subcellularLocation>
        <location evidence="6">Cell membrane</location>
        <topology evidence="6">Multi-pass membrane protein</topology>
    </subcellularLocation>
    <subcellularLocation>
        <location evidence="1">Membrane</location>
    </subcellularLocation>
</comment>
<dbReference type="AlphaFoldDB" id="A0A7D4QAD5"/>
<comment type="similarity">
    <text evidence="2 6">Belongs to the SURF1 family.</text>
</comment>
<evidence type="ECO:0000256" key="1">
    <source>
        <dbReference type="ARBA" id="ARBA00004370"/>
    </source>
</evidence>
<evidence type="ECO:0000256" key="2">
    <source>
        <dbReference type="ARBA" id="ARBA00007165"/>
    </source>
</evidence>
<dbReference type="CDD" id="cd06662">
    <property type="entry name" value="SURF1"/>
    <property type="match status" value="1"/>
</dbReference>
<name>A0A7D4QAD5_9MICO</name>
<accession>A0A7D4QAD5</accession>
<proteinExistence type="inferred from homology"/>
<keyword evidence="4 6" id="KW-1133">Transmembrane helix</keyword>
<keyword evidence="5 6" id="KW-0472">Membrane</keyword>
<evidence type="ECO:0000313" key="9">
    <source>
        <dbReference type="Proteomes" id="UP000502498"/>
    </source>
</evidence>
<dbReference type="PANTHER" id="PTHR23427:SF2">
    <property type="entry name" value="SURFEIT LOCUS PROTEIN 1"/>
    <property type="match status" value="1"/>
</dbReference>
<dbReference type="Pfam" id="PF02104">
    <property type="entry name" value="SURF1"/>
    <property type="match status" value="1"/>
</dbReference>
<protein>
    <recommendedName>
        <fullName evidence="6">SURF1-like protein</fullName>
    </recommendedName>
</protein>
<gene>
    <name evidence="8" type="ORF">HQM25_09560</name>
</gene>
<reference evidence="8 9" key="1">
    <citation type="submission" date="2020-05" db="EMBL/GenBank/DDBJ databases">
        <title>Strain PA2F3 complete genome.</title>
        <authorList>
            <person name="Kim Y.-S."/>
            <person name="Kim S.-J."/>
            <person name="Jung H.-k."/>
            <person name="Kim S.-E."/>
            <person name="Kim K.-H."/>
        </authorList>
    </citation>
    <scope>NUCLEOTIDE SEQUENCE [LARGE SCALE GENOMIC DNA]</scope>
    <source>
        <strain evidence="8 9">PA2F3</strain>
    </source>
</reference>
<dbReference type="PROSITE" id="PS51257">
    <property type="entry name" value="PROKAR_LIPOPROTEIN"/>
    <property type="match status" value="1"/>
</dbReference>
<organism evidence="8 9">
    <name type="scientific">Microbacterium hominis</name>
    <dbReference type="NCBI Taxonomy" id="162426"/>
    <lineage>
        <taxon>Bacteria</taxon>
        <taxon>Bacillati</taxon>
        <taxon>Actinomycetota</taxon>
        <taxon>Actinomycetes</taxon>
        <taxon>Micrococcales</taxon>
        <taxon>Microbacteriaceae</taxon>
        <taxon>Microbacterium</taxon>
    </lineage>
</organism>
<dbReference type="InterPro" id="IPR002994">
    <property type="entry name" value="Surf1/Shy1"/>
</dbReference>
<sequence length="286" mass="31139">MQRLPTAGRWAIYIALAVVFAIACAFLSNWQFARNEERGHQLALVAQNYDAAPVPLAQVIPAEGSLAADDEWRPVTLTGEYVDDEQLLVRNRPHGGTAAFEVLVPFRLDDGRVLLVDRGWVPPGQDQPDPDVVPAAPAGEVTVVVRLRPGEPLPGSGRSAPAGQVPTINLPLIADTVDPQTGAALEQSAYGLMVSEDPAPAERPQTVAAPSEDPGPHLSYAIQWILFAIMGFVFIVYVIRSELRHRREDADDDEHMPRPPVRARRDRDAEDEDALVDAQASVTRST</sequence>
<evidence type="ECO:0000256" key="6">
    <source>
        <dbReference type="RuleBase" id="RU363076"/>
    </source>
</evidence>
<dbReference type="GO" id="GO:0005886">
    <property type="term" value="C:plasma membrane"/>
    <property type="evidence" value="ECO:0007669"/>
    <property type="project" value="UniProtKB-SubCell"/>
</dbReference>